<gene>
    <name evidence="1" type="ORF">GCM10007418_13710</name>
</gene>
<proteinExistence type="predicted"/>
<evidence type="ECO:0000313" key="1">
    <source>
        <dbReference type="EMBL" id="GGC95401.1"/>
    </source>
</evidence>
<keyword evidence="2" id="KW-1185">Reference proteome</keyword>
<evidence type="ECO:0000313" key="2">
    <source>
        <dbReference type="Proteomes" id="UP000638188"/>
    </source>
</evidence>
<sequence>MGDAERPGMGQRVSKARLLTGVPHGLMLNMSSRIIFTRAPKCRNYLK</sequence>
<dbReference type="Proteomes" id="UP000638188">
    <property type="component" value="Unassembled WGS sequence"/>
</dbReference>
<accession>A0ABQ1PE75</accession>
<protein>
    <submittedName>
        <fullName evidence="1">Uncharacterized protein</fullName>
    </submittedName>
</protein>
<name>A0ABQ1PE75_9GAMM</name>
<organism evidence="1 2">
    <name type="scientific">Halopseudomonas salina</name>
    <dbReference type="NCBI Taxonomy" id="1323744"/>
    <lineage>
        <taxon>Bacteria</taxon>
        <taxon>Pseudomonadati</taxon>
        <taxon>Pseudomonadota</taxon>
        <taxon>Gammaproteobacteria</taxon>
        <taxon>Pseudomonadales</taxon>
        <taxon>Pseudomonadaceae</taxon>
        <taxon>Halopseudomonas</taxon>
    </lineage>
</organism>
<comment type="caution">
    <text evidence="1">The sequence shown here is derived from an EMBL/GenBank/DDBJ whole genome shotgun (WGS) entry which is preliminary data.</text>
</comment>
<reference evidence="2" key="1">
    <citation type="journal article" date="2019" name="Int. J. Syst. Evol. Microbiol.">
        <title>The Global Catalogue of Microorganisms (GCM) 10K type strain sequencing project: providing services to taxonomists for standard genome sequencing and annotation.</title>
        <authorList>
            <consortium name="The Broad Institute Genomics Platform"/>
            <consortium name="The Broad Institute Genome Sequencing Center for Infectious Disease"/>
            <person name="Wu L."/>
            <person name="Ma J."/>
        </authorList>
    </citation>
    <scope>NUCLEOTIDE SEQUENCE [LARGE SCALE GENOMIC DNA]</scope>
    <source>
        <strain evidence="2">CGMCC 1.12482</strain>
    </source>
</reference>
<dbReference type="EMBL" id="BMFF01000002">
    <property type="protein sequence ID" value="GGC95401.1"/>
    <property type="molecule type" value="Genomic_DNA"/>
</dbReference>